<dbReference type="InterPro" id="IPR023153">
    <property type="entry name" value="DarP_sf"/>
</dbReference>
<dbReference type="InterPro" id="IPR006839">
    <property type="entry name" value="DarP"/>
</dbReference>
<protein>
    <submittedName>
        <fullName evidence="5">FIG138315: Putative alpha helix protein</fullName>
    </submittedName>
</protein>
<dbReference type="GO" id="GO:0042254">
    <property type="term" value="P:ribosome biogenesis"/>
    <property type="evidence" value="ECO:0007669"/>
    <property type="project" value="UniProtKB-KW"/>
</dbReference>
<dbReference type="Proteomes" id="UP000190837">
    <property type="component" value="Unassembled WGS sequence"/>
</dbReference>
<dbReference type="RefSeq" id="WP_004139504.1">
    <property type="nucleotide sequence ID" value="NZ_CAUQCO010000031.1"/>
</dbReference>
<evidence type="ECO:0000256" key="1">
    <source>
        <dbReference type="ARBA" id="ARBA00022490"/>
    </source>
</evidence>
<keyword evidence="4" id="KW-0694">RNA-binding</keyword>
<evidence type="ECO:0000256" key="4">
    <source>
        <dbReference type="ARBA" id="ARBA00022884"/>
    </source>
</evidence>
<dbReference type="OMA" id="RGHRIGK"/>
<dbReference type="Pfam" id="PF04751">
    <property type="entry name" value="DarP"/>
    <property type="match status" value="1"/>
</dbReference>
<reference evidence="6" key="1">
    <citation type="submission" date="2016-04" db="EMBL/GenBank/DDBJ databases">
        <authorList>
            <person name="Tagini F."/>
        </authorList>
    </citation>
    <scope>NUCLEOTIDE SEQUENCE [LARGE SCALE GENOMIC DNA]</scope>
    <source>
        <strain evidence="6">CHUV0807</strain>
    </source>
</reference>
<dbReference type="PANTHER" id="PTHR38101">
    <property type="entry name" value="UPF0307 PROTEIN YJGA"/>
    <property type="match status" value="1"/>
</dbReference>
<dbReference type="NCBIfam" id="NF003593">
    <property type="entry name" value="PRK05255.1-1"/>
    <property type="match status" value="1"/>
</dbReference>
<evidence type="ECO:0000256" key="3">
    <source>
        <dbReference type="ARBA" id="ARBA00022730"/>
    </source>
</evidence>
<dbReference type="CDD" id="cd16331">
    <property type="entry name" value="YjgA-like"/>
    <property type="match status" value="1"/>
</dbReference>
<dbReference type="PANTHER" id="PTHR38101:SF1">
    <property type="entry name" value="UPF0307 PROTEIN YJGA"/>
    <property type="match status" value="1"/>
</dbReference>
<evidence type="ECO:0000313" key="6">
    <source>
        <dbReference type="Proteomes" id="UP000190837"/>
    </source>
</evidence>
<keyword evidence="2" id="KW-0690">Ribosome biogenesis</keyword>
<evidence type="ECO:0000256" key="2">
    <source>
        <dbReference type="ARBA" id="ARBA00022517"/>
    </source>
</evidence>
<evidence type="ECO:0000313" key="5">
    <source>
        <dbReference type="EMBL" id="SAM58041.1"/>
    </source>
</evidence>
<keyword evidence="3" id="KW-0699">rRNA-binding</keyword>
<dbReference type="GeneID" id="84789413"/>
<name>A0A1C3H2D0_9GAMM</name>
<accession>A0A1C3H2D0</accession>
<dbReference type="Gene3D" id="1.10.60.30">
    <property type="entry name" value="PSPTO4464-like domains"/>
    <property type="match status" value="2"/>
</dbReference>
<sequence length="186" mass="21350">MSEKHYDEEGRVIRENRSQAKREREHIKIFARELLKLPAHQYPLLPIDETLQAALVEGKRLTGNALSRHLNYLTRLLDEQGYEEILAAHEHVNHPYLHSPGKQQRIQGEIARLLAGDADIYGELLGRYADLDLQHLRQLVREAQKLLAAATAEVDDDAPAAPSNAPNKYQRRLQKYLQGLALFYEE</sequence>
<gene>
    <name evidence="5" type="ORF">CHUV0807_0380</name>
</gene>
<proteinExistence type="predicted"/>
<dbReference type="SUPFAM" id="SSF158710">
    <property type="entry name" value="PSPTO4464-like"/>
    <property type="match status" value="1"/>
</dbReference>
<keyword evidence="1" id="KW-0963">Cytoplasm</keyword>
<dbReference type="GO" id="GO:0005829">
    <property type="term" value="C:cytosol"/>
    <property type="evidence" value="ECO:0007669"/>
    <property type="project" value="TreeGrafter"/>
</dbReference>
<organism evidence="5 6">
    <name type="scientific">Cardiobacterium hominis</name>
    <dbReference type="NCBI Taxonomy" id="2718"/>
    <lineage>
        <taxon>Bacteria</taxon>
        <taxon>Pseudomonadati</taxon>
        <taxon>Pseudomonadota</taxon>
        <taxon>Gammaproteobacteria</taxon>
        <taxon>Cardiobacteriales</taxon>
        <taxon>Cardiobacteriaceae</taxon>
        <taxon>Cardiobacterium</taxon>
    </lineage>
</organism>
<dbReference type="AlphaFoldDB" id="A0A1C3H2D0"/>
<dbReference type="EMBL" id="FKLO01000017">
    <property type="protein sequence ID" value="SAM58041.1"/>
    <property type="molecule type" value="Genomic_DNA"/>
</dbReference>
<dbReference type="GO" id="GO:0019843">
    <property type="term" value="F:rRNA binding"/>
    <property type="evidence" value="ECO:0007669"/>
    <property type="project" value="UniProtKB-KW"/>
</dbReference>